<name>A0A2U3BD52_9VIBR</name>
<dbReference type="InterPro" id="IPR023198">
    <property type="entry name" value="PGP-like_dom2"/>
</dbReference>
<organism evidence="4 5">
    <name type="scientific">Vibrio albus</name>
    <dbReference type="NCBI Taxonomy" id="2200953"/>
    <lineage>
        <taxon>Bacteria</taxon>
        <taxon>Pseudomonadati</taxon>
        <taxon>Pseudomonadota</taxon>
        <taxon>Gammaproteobacteria</taxon>
        <taxon>Vibrionales</taxon>
        <taxon>Vibrionaceae</taxon>
        <taxon>Vibrio</taxon>
    </lineage>
</organism>
<dbReference type="InterPro" id="IPR006439">
    <property type="entry name" value="HAD-SF_hydro_IA"/>
</dbReference>
<dbReference type="Pfam" id="PF13419">
    <property type="entry name" value="HAD_2"/>
    <property type="match status" value="1"/>
</dbReference>
<dbReference type="InterPro" id="IPR041492">
    <property type="entry name" value="HAD_2"/>
</dbReference>
<comment type="caution">
    <text evidence="4">The sequence shown here is derived from an EMBL/GenBank/DDBJ whole genome shotgun (WGS) entry which is preliminary data.</text>
</comment>
<proteinExistence type="inferred from homology"/>
<dbReference type="PRINTS" id="PR00413">
    <property type="entry name" value="HADHALOGNASE"/>
</dbReference>
<dbReference type="Gene3D" id="1.10.150.240">
    <property type="entry name" value="Putative phosphatase, domain 2"/>
    <property type="match status" value="1"/>
</dbReference>
<evidence type="ECO:0000256" key="3">
    <source>
        <dbReference type="ARBA" id="ARBA00022801"/>
    </source>
</evidence>
<dbReference type="Proteomes" id="UP000245362">
    <property type="component" value="Unassembled WGS sequence"/>
</dbReference>
<dbReference type="InterPro" id="IPR036412">
    <property type="entry name" value="HAD-like_sf"/>
</dbReference>
<keyword evidence="2" id="KW-0479">Metal-binding</keyword>
<dbReference type="EMBL" id="QFWT01000001">
    <property type="protein sequence ID" value="PWI34721.1"/>
    <property type="molecule type" value="Genomic_DNA"/>
</dbReference>
<keyword evidence="3" id="KW-0378">Hydrolase</keyword>
<dbReference type="FunFam" id="3.40.50.1000:FF:000036">
    <property type="entry name" value="HAD family hydrolase"/>
    <property type="match status" value="1"/>
</dbReference>
<evidence type="ECO:0000256" key="2">
    <source>
        <dbReference type="ARBA" id="ARBA00022723"/>
    </source>
</evidence>
<reference evidence="4 5" key="1">
    <citation type="submission" date="2018-05" db="EMBL/GenBank/DDBJ databases">
        <title>Vibrio limimaris sp. nov., isolated from marine sediment.</title>
        <authorList>
            <person name="Li C.-M."/>
        </authorList>
    </citation>
    <scope>NUCLEOTIDE SEQUENCE [LARGE SCALE GENOMIC DNA]</scope>
    <source>
        <strain evidence="4 5">E4404</strain>
    </source>
</reference>
<evidence type="ECO:0000313" key="5">
    <source>
        <dbReference type="Proteomes" id="UP000245362"/>
    </source>
</evidence>
<dbReference type="OrthoDB" id="9800058at2"/>
<evidence type="ECO:0000313" key="4">
    <source>
        <dbReference type="EMBL" id="PWI34721.1"/>
    </source>
</evidence>
<dbReference type="SFLD" id="SFLDG01135">
    <property type="entry name" value="C1.5.6:_HAD__Beta-PGM__Phospha"/>
    <property type="match status" value="1"/>
</dbReference>
<comment type="similarity">
    <text evidence="1">Belongs to the HAD-like hydrolase superfamily. CbbY/CbbZ/Gph/YieH family.</text>
</comment>
<dbReference type="GO" id="GO:0016787">
    <property type="term" value="F:hydrolase activity"/>
    <property type="evidence" value="ECO:0007669"/>
    <property type="project" value="UniProtKB-KW"/>
</dbReference>
<dbReference type="NCBIfam" id="NF008087">
    <property type="entry name" value="PRK10826.1"/>
    <property type="match status" value="1"/>
</dbReference>
<gene>
    <name evidence="4" type="ORF">DI392_00070</name>
</gene>
<dbReference type="NCBIfam" id="TIGR01509">
    <property type="entry name" value="HAD-SF-IA-v3"/>
    <property type="match status" value="1"/>
</dbReference>
<dbReference type="SFLD" id="SFLDG01129">
    <property type="entry name" value="C1.5:_HAD__Beta-PGM__Phosphata"/>
    <property type="match status" value="1"/>
</dbReference>
<protein>
    <submittedName>
        <fullName evidence="4">Hexitol phosphatase HxpB</fullName>
    </submittedName>
</protein>
<accession>A0A2U3BD52</accession>
<sequence length="219" mass="24414">MIKAVIFDMDGLIVDSEPLWHQAQSEILGECGVTITDEDAKHTIGIRIDYVIDYFYQRSPWEGKTKQDIIDAILDRVKELVGLHQPMMPGVLEAIALFRSQGFLLGVASSSPLDMIKYVLEELELHEYFQVVCSAGELKYPKPHPEVYINAANALQVDARECLALEDSFSGLLAAKAAQMKAIAIPEASTAHLDKWAIADKQFSSLLDITRSTLHELQK</sequence>
<dbReference type="InterPro" id="IPR023214">
    <property type="entry name" value="HAD_sf"/>
</dbReference>
<dbReference type="Gene3D" id="3.40.50.1000">
    <property type="entry name" value="HAD superfamily/HAD-like"/>
    <property type="match status" value="1"/>
</dbReference>
<dbReference type="SFLD" id="SFLDS00003">
    <property type="entry name" value="Haloacid_Dehalogenase"/>
    <property type="match status" value="1"/>
</dbReference>
<dbReference type="PANTHER" id="PTHR18901:SF38">
    <property type="entry name" value="PSEUDOURIDINE-5'-PHOSPHATASE"/>
    <property type="match status" value="1"/>
</dbReference>
<dbReference type="AlphaFoldDB" id="A0A2U3BD52"/>
<dbReference type="PANTHER" id="PTHR18901">
    <property type="entry name" value="2-DEOXYGLUCOSE-6-PHOSPHATE PHOSPHATASE 2"/>
    <property type="match status" value="1"/>
</dbReference>
<evidence type="ECO:0000256" key="1">
    <source>
        <dbReference type="ARBA" id="ARBA00006171"/>
    </source>
</evidence>
<dbReference type="SUPFAM" id="SSF56784">
    <property type="entry name" value="HAD-like"/>
    <property type="match status" value="1"/>
</dbReference>
<keyword evidence="5" id="KW-1185">Reference proteome</keyword>
<dbReference type="RefSeq" id="WP_109317876.1">
    <property type="nucleotide sequence ID" value="NZ_QFWT01000001.1"/>
</dbReference>
<dbReference type="GO" id="GO:0000287">
    <property type="term" value="F:magnesium ion binding"/>
    <property type="evidence" value="ECO:0007669"/>
    <property type="project" value="UniProtKB-ARBA"/>
</dbReference>